<dbReference type="InterPro" id="IPR019826">
    <property type="entry name" value="Carboxylesterase_B_AS"/>
</dbReference>
<keyword evidence="2 3" id="KW-0378">Hydrolase</keyword>
<dbReference type="EMBL" id="AEUV02000002">
    <property type="protein sequence ID" value="EHI73562.1"/>
    <property type="molecule type" value="Genomic_DNA"/>
</dbReference>
<evidence type="ECO:0000256" key="2">
    <source>
        <dbReference type="ARBA" id="ARBA00022801"/>
    </source>
</evidence>
<dbReference type="InterPro" id="IPR029058">
    <property type="entry name" value="AB_hydrolase_fold"/>
</dbReference>
<dbReference type="PANTHER" id="PTHR11559">
    <property type="entry name" value="CARBOXYLESTERASE"/>
    <property type="match status" value="1"/>
</dbReference>
<dbReference type="GO" id="GO:0016787">
    <property type="term" value="F:hydrolase activity"/>
    <property type="evidence" value="ECO:0007669"/>
    <property type="project" value="UniProtKB-KW"/>
</dbReference>
<comment type="similarity">
    <text evidence="1 3">Belongs to the type-B carboxylesterase/lipase family.</text>
</comment>
<proteinExistence type="inferred from homology"/>
<accession>G5JNM6</accession>
<dbReference type="Proteomes" id="UP000004322">
    <property type="component" value="Unassembled WGS sequence"/>
</dbReference>
<dbReference type="Gene3D" id="3.40.50.1820">
    <property type="entry name" value="alpha/beta hydrolase"/>
    <property type="match status" value="1"/>
</dbReference>
<dbReference type="SUPFAM" id="SSF53474">
    <property type="entry name" value="alpha/beta-Hydrolases"/>
    <property type="match status" value="1"/>
</dbReference>
<dbReference type="RefSeq" id="WP_004225718.1">
    <property type="nucleotide sequence ID" value="NZ_AEUV02000002.1"/>
</dbReference>
<dbReference type="OrthoDB" id="9815425at2"/>
<dbReference type="EC" id="3.1.1.-" evidence="3"/>
<organism evidence="5 6">
    <name type="scientific">Streptococcus criceti HS-6</name>
    <dbReference type="NCBI Taxonomy" id="873449"/>
    <lineage>
        <taxon>Bacteria</taxon>
        <taxon>Bacillati</taxon>
        <taxon>Bacillota</taxon>
        <taxon>Bacilli</taxon>
        <taxon>Lactobacillales</taxon>
        <taxon>Streptococcaceae</taxon>
        <taxon>Streptococcus</taxon>
    </lineage>
</organism>
<dbReference type="STRING" id="873449.STRCR_1481"/>
<dbReference type="InterPro" id="IPR050309">
    <property type="entry name" value="Type-B_Carboxylest/Lipase"/>
</dbReference>
<dbReference type="ESTHER" id="strcg-g5jnm6">
    <property type="family name" value="Carb_B_Bacteria"/>
</dbReference>
<dbReference type="Pfam" id="PF00135">
    <property type="entry name" value="COesterase"/>
    <property type="match status" value="1"/>
</dbReference>
<dbReference type="InterPro" id="IPR002018">
    <property type="entry name" value="CarbesteraseB"/>
</dbReference>
<evidence type="ECO:0000256" key="1">
    <source>
        <dbReference type="ARBA" id="ARBA00005964"/>
    </source>
</evidence>
<evidence type="ECO:0000256" key="3">
    <source>
        <dbReference type="RuleBase" id="RU361235"/>
    </source>
</evidence>
<feature type="domain" description="Carboxylesterase type B" evidence="4">
    <location>
        <begin position="5"/>
        <end position="429"/>
    </location>
</feature>
<comment type="caution">
    <text evidence="5">The sequence shown here is derived from an EMBL/GenBank/DDBJ whole genome shotgun (WGS) entry which is preliminary data.</text>
</comment>
<evidence type="ECO:0000259" key="4">
    <source>
        <dbReference type="Pfam" id="PF00135"/>
    </source>
</evidence>
<reference evidence="5" key="1">
    <citation type="submission" date="2011-07" db="EMBL/GenBank/DDBJ databases">
        <authorList>
            <person name="Stanhope M.J."/>
            <person name="Durkin A.S."/>
            <person name="Hostetler J."/>
            <person name="Kim M."/>
            <person name="Radune D."/>
            <person name="Singh I."/>
            <person name="Town C.D."/>
        </authorList>
    </citation>
    <scope>NUCLEOTIDE SEQUENCE [LARGE SCALE GENOMIC DNA]</scope>
    <source>
        <strain evidence="5">HS-6</strain>
    </source>
</reference>
<keyword evidence="6" id="KW-1185">Reference proteome</keyword>
<evidence type="ECO:0000313" key="6">
    <source>
        <dbReference type="Proteomes" id="UP000004322"/>
    </source>
</evidence>
<dbReference type="AlphaFoldDB" id="G5JNM6"/>
<name>G5JNM6_STRCG</name>
<sequence>MSKQNKKFPNVREWLGVPYARAERFKKPTLLPYDASQAYDQSGPAAMQTVSVNWLTTDKGLSEDCLNLSIWAPERVTEPLPVVVYTHGGGWTIGSNTQDTSDLSGLVSSGKVIGVAINYRLGALGWLSLSQYGGALKDATNLGLQDIVVALQWIQENIAQFGGDPKQVTLTGHSAGAYNSLALLGVKGTQGLFHRIVAFSGFPSRYVPRWFAEELADRTLKKLQLDNPEELLSVDAETLLNATMSCLDKDPIRLHALDNRNIGMVADWDLPNGVFARNPYEVIASGERSDIDILISSTTYEVGWYVLYGGKDLSIGGLDALVDELVEYFHVPRLQAEKIVQFHYQEGMPFDELRALIYTSFSFTLPATRSLLNHAKAGGRAYQLNIGPAQGALAVHGTEMYGIVGQEAPNASQEQKERDQFVSQTVLNMALGQFDQLWTPVTELVEVKDIGQRPFESNTYIPEILNLFEGVQRT</sequence>
<gene>
    <name evidence="5" type="ORF">STRCR_1481</name>
</gene>
<dbReference type="eggNOG" id="COG2272">
    <property type="taxonomic scope" value="Bacteria"/>
</dbReference>
<dbReference type="PROSITE" id="PS00122">
    <property type="entry name" value="CARBOXYLESTERASE_B_1"/>
    <property type="match status" value="1"/>
</dbReference>
<protein>
    <recommendedName>
        <fullName evidence="3">Carboxylic ester hydrolase</fullName>
        <ecNumber evidence="3">3.1.1.-</ecNumber>
    </recommendedName>
</protein>
<evidence type="ECO:0000313" key="5">
    <source>
        <dbReference type="EMBL" id="EHI73562.1"/>
    </source>
</evidence>